<evidence type="ECO:0000313" key="3">
    <source>
        <dbReference type="Proteomes" id="UP000799764"/>
    </source>
</evidence>
<reference evidence="2" key="1">
    <citation type="journal article" date="2020" name="Stud. Mycol.">
        <title>101 Dothideomycetes genomes: a test case for predicting lifestyles and emergence of pathogens.</title>
        <authorList>
            <person name="Haridas S."/>
            <person name="Albert R."/>
            <person name="Binder M."/>
            <person name="Bloem J."/>
            <person name="Labutti K."/>
            <person name="Salamov A."/>
            <person name="Andreopoulos B."/>
            <person name="Baker S."/>
            <person name="Barry K."/>
            <person name="Bills G."/>
            <person name="Bluhm B."/>
            <person name="Cannon C."/>
            <person name="Castanera R."/>
            <person name="Culley D."/>
            <person name="Daum C."/>
            <person name="Ezra D."/>
            <person name="Gonzalez J."/>
            <person name="Henrissat B."/>
            <person name="Kuo A."/>
            <person name="Liang C."/>
            <person name="Lipzen A."/>
            <person name="Lutzoni F."/>
            <person name="Magnuson J."/>
            <person name="Mondo S."/>
            <person name="Nolan M."/>
            <person name="Ohm R."/>
            <person name="Pangilinan J."/>
            <person name="Park H.-J."/>
            <person name="Ramirez L."/>
            <person name="Alfaro M."/>
            <person name="Sun H."/>
            <person name="Tritt A."/>
            <person name="Yoshinaga Y."/>
            <person name="Zwiers L.-H."/>
            <person name="Turgeon B."/>
            <person name="Goodwin S."/>
            <person name="Spatafora J."/>
            <person name="Crous P."/>
            <person name="Grigoriev I."/>
        </authorList>
    </citation>
    <scope>NUCLEOTIDE SEQUENCE</scope>
    <source>
        <strain evidence="2">CBS 690.94</strain>
    </source>
</reference>
<feature type="compositionally biased region" description="Basic and acidic residues" evidence="1">
    <location>
        <begin position="1"/>
        <end position="10"/>
    </location>
</feature>
<dbReference type="EMBL" id="MU001496">
    <property type="protein sequence ID" value="KAF2447944.1"/>
    <property type="molecule type" value="Genomic_DNA"/>
</dbReference>
<protein>
    <submittedName>
        <fullName evidence="2">Uncharacterized protein</fullName>
    </submittedName>
</protein>
<evidence type="ECO:0000256" key="1">
    <source>
        <dbReference type="SAM" id="MobiDB-lite"/>
    </source>
</evidence>
<keyword evidence="3" id="KW-1185">Reference proteome</keyword>
<feature type="compositionally biased region" description="Basic residues" evidence="1">
    <location>
        <begin position="92"/>
        <end position="106"/>
    </location>
</feature>
<feature type="region of interest" description="Disordered" evidence="1">
    <location>
        <begin position="1"/>
        <end position="141"/>
    </location>
</feature>
<proteinExistence type="predicted"/>
<evidence type="ECO:0000313" key="2">
    <source>
        <dbReference type="EMBL" id="KAF2447944.1"/>
    </source>
</evidence>
<organism evidence="2 3">
    <name type="scientific">Karstenula rhodostoma CBS 690.94</name>
    <dbReference type="NCBI Taxonomy" id="1392251"/>
    <lineage>
        <taxon>Eukaryota</taxon>
        <taxon>Fungi</taxon>
        <taxon>Dikarya</taxon>
        <taxon>Ascomycota</taxon>
        <taxon>Pezizomycotina</taxon>
        <taxon>Dothideomycetes</taxon>
        <taxon>Pleosporomycetidae</taxon>
        <taxon>Pleosporales</taxon>
        <taxon>Massarineae</taxon>
        <taxon>Didymosphaeriaceae</taxon>
        <taxon>Karstenula</taxon>
    </lineage>
</organism>
<feature type="compositionally biased region" description="Polar residues" evidence="1">
    <location>
        <begin position="32"/>
        <end position="44"/>
    </location>
</feature>
<dbReference type="OrthoDB" id="10562111at2759"/>
<comment type="caution">
    <text evidence="2">The sequence shown here is derived from an EMBL/GenBank/DDBJ whole genome shotgun (WGS) entry which is preliminary data.</text>
</comment>
<dbReference type="Proteomes" id="UP000799764">
    <property type="component" value="Unassembled WGS sequence"/>
</dbReference>
<feature type="region of interest" description="Disordered" evidence="1">
    <location>
        <begin position="163"/>
        <end position="192"/>
    </location>
</feature>
<accession>A0A9P4PS27</accession>
<name>A0A9P4PS27_9PLEO</name>
<dbReference type="AlphaFoldDB" id="A0A9P4PS27"/>
<sequence>MPPKNRENRNKLTPKPPTAKDITNREYFSGDPTDTSNYSLSSSPEVPATPPQTSPKGIRSSSAGSVVNISKSKETEEEEKDQEQEKKEDKKGKTKSKGKAKQRYKAPQKYSASGELLGPTPEDMIAEADPRDREALGELNGSLLVEGQISEVRRERLGDLQMELREARGEEEDSDEEQGDGEELGKGKGKKK</sequence>
<gene>
    <name evidence="2" type="ORF">P171DRAFT_518958</name>
</gene>
<feature type="compositionally biased region" description="Acidic residues" evidence="1">
    <location>
        <begin position="169"/>
        <end position="182"/>
    </location>
</feature>
<feature type="compositionally biased region" description="Polar residues" evidence="1">
    <location>
        <begin position="59"/>
        <end position="70"/>
    </location>
</feature>